<dbReference type="GO" id="GO:0005829">
    <property type="term" value="C:cytosol"/>
    <property type="evidence" value="ECO:0007669"/>
    <property type="project" value="TreeGrafter"/>
</dbReference>
<organism evidence="3 4">
    <name type="scientific">Embleya scabrispora</name>
    <dbReference type="NCBI Taxonomy" id="159449"/>
    <lineage>
        <taxon>Bacteria</taxon>
        <taxon>Bacillati</taxon>
        <taxon>Actinomycetota</taxon>
        <taxon>Actinomycetes</taxon>
        <taxon>Kitasatosporales</taxon>
        <taxon>Streptomycetaceae</taxon>
        <taxon>Embleya</taxon>
    </lineage>
</organism>
<evidence type="ECO:0000256" key="1">
    <source>
        <dbReference type="SAM" id="MobiDB-lite"/>
    </source>
</evidence>
<feature type="region of interest" description="Disordered" evidence="1">
    <location>
        <begin position="553"/>
        <end position="574"/>
    </location>
</feature>
<dbReference type="Gene3D" id="3.20.20.140">
    <property type="entry name" value="Metal-dependent hydrolases"/>
    <property type="match status" value="2"/>
</dbReference>
<name>A0A1T3NZY7_9ACTN</name>
<dbReference type="OrthoDB" id="9766983at2"/>
<dbReference type="InterPro" id="IPR050378">
    <property type="entry name" value="Metallo-dep_Hydrolases_sf"/>
</dbReference>
<dbReference type="CDD" id="cd01297">
    <property type="entry name" value="D-aminoacylase"/>
    <property type="match status" value="1"/>
</dbReference>
<comment type="caution">
    <text evidence="3">The sequence shown here is derived from an EMBL/GenBank/DDBJ whole genome shotgun (WGS) entry which is preliminary data.</text>
</comment>
<evidence type="ECO:0000313" key="4">
    <source>
        <dbReference type="Proteomes" id="UP000190037"/>
    </source>
</evidence>
<dbReference type="InterPro" id="IPR011059">
    <property type="entry name" value="Metal-dep_hydrolase_composite"/>
</dbReference>
<feature type="domain" description="Amidohydrolase 3" evidence="2">
    <location>
        <begin position="48"/>
        <end position="554"/>
    </location>
</feature>
<sequence length="574" mass="61613">MLDHVITGATVVDGTGAPSFLGDVGIRDGRIVAVTPAGGITEEAASTENAEGLVLAPGFVDPHTHYDAQLHWDPYATPSVNHGVTTIIGGNCGFTLAPLKAEDADYTRRMMAKVEGMALPALENGVDWSWETFAQYLDKLEGRIAVNAGFMAGHCAIRRYVMGADSVGKEATPEQVAAMVAELGKAMEAGALGFSTGQSNHTDGDGNPVPSRHATPAEILALCEEVGKHEGTQLEVIVTGCLDKFSDDEIDLLVKMTTTAGRPMNWNVLTVDSAAPDRAPRQIHASEKAKEAGGRIVILTMPVLVPMNMSFLTYCALNLIPGWGPILSLPVPERIAKLRDADVRAQMLRNADSPEAGVFRRLADFGRYVIGDTYSEANEGLSGRVVADIAKERGQDDFWTLIEICINDDLRTVLWPMPTDNDQASWDLRQQVWDNEHVILGGSDAGAHLDRMCGATYTTRFLGDMLRGRKLVSLERAVQMLTTEPAELFGLKDRGRIAEGFHADLVLFDPATVGSGPARLMHDLPGDSPRLTSESTGVVSVRVNGVETIRDGQTTGAANGTLLRSGKDTRTVSV</sequence>
<dbReference type="PANTHER" id="PTHR11647:SF1">
    <property type="entry name" value="COLLAPSIN RESPONSE MEDIATOR PROTEIN"/>
    <property type="match status" value="1"/>
</dbReference>
<accession>A0A1T3NZY7</accession>
<dbReference type="SUPFAM" id="SSF51338">
    <property type="entry name" value="Composite domain of metallo-dependent hydrolases"/>
    <property type="match status" value="1"/>
</dbReference>
<dbReference type="EMBL" id="MWQN01000001">
    <property type="protein sequence ID" value="OPC82418.1"/>
    <property type="molecule type" value="Genomic_DNA"/>
</dbReference>
<dbReference type="STRING" id="159449.B4N89_17055"/>
<dbReference type="GO" id="GO:0016812">
    <property type="term" value="F:hydrolase activity, acting on carbon-nitrogen (but not peptide) bonds, in cyclic amides"/>
    <property type="evidence" value="ECO:0007669"/>
    <property type="project" value="TreeGrafter"/>
</dbReference>
<dbReference type="PANTHER" id="PTHR11647">
    <property type="entry name" value="HYDRANTOINASE/DIHYDROPYRIMIDINASE FAMILY MEMBER"/>
    <property type="match status" value="1"/>
</dbReference>
<dbReference type="AlphaFoldDB" id="A0A1T3NZY7"/>
<feature type="compositionally biased region" description="Basic and acidic residues" evidence="1">
    <location>
        <begin position="565"/>
        <end position="574"/>
    </location>
</feature>
<evidence type="ECO:0000313" key="3">
    <source>
        <dbReference type="EMBL" id="OPC82418.1"/>
    </source>
</evidence>
<dbReference type="SUPFAM" id="SSF51556">
    <property type="entry name" value="Metallo-dependent hydrolases"/>
    <property type="match status" value="1"/>
</dbReference>
<dbReference type="InterPro" id="IPR032466">
    <property type="entry name" value="Metal_Hydrolase"/>
</dbReference>
<proteinExistence type="predicted"/>
<evidence type="ECO:0000259" key="2">
    <source>
        <dbReference type="Pfam" id="PF07969"/>
    </source>
</evidence>
<dbReference type="eggNOG" id="COG3653">
    <property type="taxonomic scope" value="Bacteria"/>
</dbReference>
<reference evidence="3 4" key="1">
    <citation type="submission" date="2017-03" db="EMBL/GenBank/DDBJ databases">
        <title>Draft genome sequence of Streptomyces scabrisporus NF3, endophyte isolated from Amphipterygium adstringens.</title>
        <authorList>
            <person name="Vazquez M."/>
            <person name="Ceapa C.D."/>
            <person name="Rodriguez Luna D."/>
            <person name="Sanchez Esquivel S."/>
        </authorList>
    </citation>
    <scope>NUCLEOTIDE SEQUENCE [LARGE SCALE GENOMIC DNA]</scope>
    <source>
        <strain evidence="3 4">NF3</strain>
    </source>
</reference>
<dbReference type="Pfam" id="PF07969">
    <property type="entry name" value="Amidohydro_3"/>
    <property type="match status" value="1"/>
</dbReference>
<dbReference type="Proteomes" id="UP000190037">
    <property type="component" value="Unassembled WGS sequence"/>
</dbReference>
<keyword evidence="4" id="KW-1185">Reference proteome</keyword>
<dbReference type="InterPro" id="IPR013108">
    <property type="entry name" value="Amidohydro_3"/>
</dbReference>
<protein>
    <submittedName>
        <fullName evidence="3">Aminoacylase</fullName>
    </submittedName>
</protein>
<gene>
    <name evidence="3" type="ORF">B4N89_17055</name>
</gene>